<evidence type="ECO:0000313" key="3">
    <source>
        <dbReference type="Proteomes" id="UP000053890"/>
    </source>
</evidence>
<dbReference type="AlphaFoldDB" id="A0A194S4J7"/>
<dbReference type="OMA" id="WIGMNES"/>
<dbReference type="Pfam" id="PF10521">
    <property type="entry name" value="Tti2"/>
    <property type="match status" value="1"/>
</dbReference>
<dbReference type="InterPro" id="IPR016024">
    <property type="entry name" value="ARM-type_fold"/>
</dbReference>
<dbReference type="STRING" id="578459.A0A194S4J7"/>
<sequence length="514" mass="54558">MEPALAQIHALLGDFPAEQQSLQRALDLARTVDQAVSSAQPPSAHDQASAVQLLQRLSVLATPPASFCADEDDLDAPARLAQDAFRRHAPALLVLAHSLSTLLPVPDDRPSEADLALRAQAVLACGRFVHEDLSGGVSGPEAAASSAALVDRLVRQPPHVRLPLVRHLLSSSLPPLFKPHPKLNPATGRVLSRPLGGDRAMTDWFEESEDGATSWRWQAGLGSVVKLLIAALEPSEVEDLWPFLLPPVLTLLDDYEAKNKFVGVSILDKLLDKADASLLRRTGVGKVFEKSLENVFSALSDPLSPSLLAAAHPIALKLVNLQHPPLSSSSATSSDQPRFDALCSLLVASVAHTWEFKSGNVALEAVSCAALAPLVDALGPGSIRYLQLVVPHLCDVLTASNGVWSIESAHMLGAAAQALRSVVRNGRARIGGRWEGRVVAAVGQCWVEVSEDDAARKLRRASEGGRVALEELEEALRAVVRELGSSGLLKPSSSSSHVLQDPALLALFSPVAAS</sequence>
<dbReference type="PANTHER" id="PTHR32226">
    <property type="entry name" value="TELO2-INTERACTING PROTEIN 2"/>
    <property type="match status" value="1"/>
</dbReference>
<dbReference type="InterPro" id="IPR018870">
    <property type="entry name" value="Tti2"/>
</dbReference>
<dbReference type="GO" id="GO:0005634">
    <property type="term" value="C:nucleus"/>
    <property type="evidence" value="ECO:0007669"/>
    <property type="project" value="TreeGrafter"/>
</dbReference>
<name>A0A194S4J7_RHOGW</name>
<proteinExistence type="inferred from homology"/>
<protein>
    <submittedName>
        <fullName evidence="2">Uncharacterized protein</fullName>
    </submittedName>
</protein>
<dbReference type="Gene3D" id="1.25.10.10">
    <property type="entry name" value="Leucine-rich Repeat Variant"/>
    <property type="match status" value="1"/>
</dbReference>
<dbReference type="Proteomes" id="UP000053890">
    <property type="component" value="Unassembled WGS sequence"/>
</dbReference>
<reference evidence="2 3" key="1">
    <citation type="journal article" date="2015" name="Front. Microbiol.">
        <title>Genome sequence of the plant growth promoting endophytic yeast Rhodotorula graminis WP1.</title>
        <authorList>
            <person name="Firrincieli A."/>
            <person name="Otillar R."/>
            <person name="Salamov A."/>
            <person name="Schmutz J."/>
            <person name="Khan Z."/>
            <person name="Redman R.S."/>
            <person name="Fleck N.D."/>
            <person name="Lindquist E."/>
            <person name="Grigoriev I.V."/>
            <person name="Doty S.L."/>
        </authorList>
    </citation>
    <scope>NUCLEOTIDE SEQUENCE [LARGE SCALE GENOMIC DNA]</scope>
    <source>
        <strain evidence="2 3">WP1</strain>
    </source>
</reference>
<keyword evidence="3" id="KW-1185">Reference proteome</keyword>
<dbReference type="InterPro" id="IPR011989">
    <property type="entry name" value="ARM-like"/>
</dbReference>
<comment type="similarity">
    <text evidence="1">Belongs to the TTI2 family.</text>
</comment>
<organism evidence="2 3">
    <name type="scientific">Rhodotorula graminis (strain WP1)</name>
    <dbReference type="NCBI Taxonomy" id="578459"/>
    <lineage>
        <taxon>Eukaryota</taxon>
        <taxon>Fungi</taxon>
        <taxon>Dikarya</taxon>
        <taxon>Basidiomycota</taxon>
        <taxon>Pucciniomycotina</taxon>
        <taxon>Microbotryomycetes</taxon>
        <taxon>Sporidiobolales</taxon>
        <taxon>Sporidiobolaceae</taxon>
        <taxon>Rhodotorula</taxon>
    </lineage>
</organism>
<dbReference type="GeneID" id="28977301"/>
<evidence type="ECO:0000313" key="2">
    <source>
        <dbReference type="EMBL" id="KPV75507.1"/>
    </source>
</evidence>
<evidence type="ECO:0000256" key="1">
    <source>
        <dbReference type="ARBA" id="ARBA00034736"/>
    </source>
</evidence>
<dbReference type="SUPFAM" id="SSF48371">
    <property type="entry name" value="ARM repeat"/>
    <property type="match status" value="1"/>
</dbReference>
<dbReference type="RefSeq" id="XP_018271556.1">
    <property type="nucleotide sequence ID" value="XM_018416853.1"/>
</dbReference>
<dbReference type="OrthoDB" id="6417021at2759"/>
<dbReference type="EMBL" id="KQ474078">
    <property type="protein sequence ID" value="KPV75507.1"/>
    <property type="molecule type" value="Genomic_DNA"/>
</dbReference>
<gene>
    <name evidence="2" type="ORF">RHOBADRAFT_53478</name>
</gene>
<accession>A0A194S4J7</accession>
<dbReference type="GO" id="GO:0110078">
    <property type="term" value="C:TTT Hsp90 cochaperone complex"/>
    <property type="evidence" value="ECO:0007669"/>
    <property type="project" value="InterPro"/>
</dbReference>
<dbReference type="GO" id="GO:0005829">
    <property type="term" value="C:cytosol"/>
    <property type="evidence" value="ECO:0007669"/>
    <property type="project" value="TreeGrafter"/>
</dbReference>
<dbReference type="PANTHER" id="PTHR32226:SF2">
    <property type="entry name" value="TELO2-INTERACTING PROTEIN 2"/>
    <property type="match status" value="1"/>
</dbReference>